<dbReference type="GeneTree" id="ENSGT00940000173241"/>
<evidence type="ECO:0000313" key="2">
    <source>
        <dbReference type="Ensembl" id="ENSAMXP00000033701.1"/>
    </source>
</evidence>
<dbReference type="Bgee" id="ENSAMXG00000038596">
    <property type="expression patterns" value="Expressed in mesonephros and 14 other cell types or tissues"/>
</dbReference>
<keyword evidence="3" id="KW-1185">Reference proteome</keyword>
<reference evidence="3" key="1">
    <citation type="submission" date="2013-03" db="EMBL/GenBank/DDBJ databases">
        <authorList>
            <person name="Jeffery W."/>
            <person name="Warren W."/>
            <person name="Wilson R.K."/>
        </authorList>
    </citation>
    <scope>NUCLEOTIDE SEQUENCE</scope>
    <source>
        <strain evidence="3">female</strain>
    </source>
</reference>
<dbReference type="Proteomes" id="UP000018467">
    <property type="component" value="Unassembled WGS sequence"/>
</dbReference>
<dbReference type="InParanoid" id="A0A3B1IVG8"/>
<sequence>MAASELRAELRYRDGETKKFNIKTENSLKSVISSVKKLSAEVSEVLTDLVEQEKSLTGRDNADSRVDGERETATVEIKSNSGGPPAKRRKASKP</sequence>
<feature type="compositionally biased region" description="Basic and acidic residues" evidence="1">
    <location>
        <begin position="55"/>
        <end position="73"/>
    </location>
</feature>
<reference evidence="2" key="4">
    <citation type="submission" date="2025-09" db="UniProtKB">
        <authorList>
            <consortium name="Ensembl"/>
        </authorList>
    </citation>
    <scope>IDENTIFICATION</scope>
</reference>
<reference evidence="2" key="3">
    <citation type="submission" date="2025-08" db="UniProtKB">
        <authorList>
            <consortium name="Ensembl"/>
        </authorList>
    </citation>
    <scope>IDENTIFICATION</scope>
</reference>
<organism evidence="2 3">
    <name type="scientific">Astyanax mexicanus</name>
    <name type="common">Blind cave fish</name>
    <name type="synonym">Astyanax fasciatus mexicanus</name>
    <dbReference type="NCBI Taxonomy" id="7994"/>
    <lineage>
        <taxon>Eukaryota</taxon>
        <taxon>Metazoa</taxon>
        <taxon>Chordata</taxon>
        <taxon>Craniata</taxon>
        <taxon>Vertebrata</taxon>
        <taxon>Euteleostomi</taxon>
        <taxon>Actinopterygii</taxon>
        <taxon>Neopterygii</taxon>
        <taxon>Teleostei</taxon>
        <taxon>Ostariophysi</taxon>
        <taxon>Characiformes</taxon>
        <taxon>Characoidei</taxon>
        <taxon>Acestrorhamphidae</taxon>
        <taxon>Acestrorhamphinae</taxon>
        <taxon>Astyanax</taxon>
    </lineage>
</organism>
<dbReference type="AlphaFoldDB" id="A0A3B1IVG8"/>
<dbReference type="Pfam" id="PF15387">
    <property type="entry name" value="DUF4611"/>
    <property type="match status" value="1"/>
</dbReference>
<dbReference type="GO" id="GO:0000408">
    <property type="term" value="C:EKC/KEOPS complex"/>
    <property type="evidence" value="ECO:0007669"/>
    <property type="project" value="InterPro"/>
</dbReference>
<evidence type="ECO:0000256" key="1">
    <source>
        <dbReference type="SAM" id="MobiDB-lite"/>
    </source>
</evidence>
<evidence type="ECO:0000313" key="3">
    <source>
        <dbReference type="Proteomes" id="UP000018467"/>
    </source>
</evidence>
<dbReference type="Ensembl" id="ENSAMXT00000035084.1">
    <property type="protein sequence ID" value="ENSAMXP00000033701.1"/>
    <property type="gene ID" value="ENSAMXG00000038596.1"/>
</dbReference>
<feature type="region of interest" description="Disordered" evidence="1">
    <location>
        <begin position="55"/>
        <end position="94"/>
    </location>
</feature>
<accession>A0A3B1IVG8</accession>
<proteinExistence type="predicted"/>
<dbReference type="InterPro" id="IPR027893">
    <property type="entry name" value="GON7_meta"/>
</dbReference>
<name>A0A3B1IVG8_ASTMX</name>
<protein>
    <submittedName>
        <fullName evidence="2">Si:dkeyp-55f12.3</fullName>
    </submittedName>
</protein>
<reference evidence="3" key="2">
    <citation type="journal article" date="2014" name="Nat. Commun.">
        <title>The cavefish genome reveals candidate genes for eye loss.</title>
        <authorList>
            <person name="McGaugh S.E."/>
            <person name="Gross J.B."/>
            <person name="Aken B."/>
            <person name="Blin M."/>
            <person name="Borowsky R."/>
            <person name="Chalopin D."/>
            <person name="Hinaux H."/>
            <person name="Jeffery W.R."/>
            <person name="Keene A."/>
            <person name="Ma L."/>
            <person name="Minx P."/>
            <person name="Murphy D."/>
            <person name="O'Quin K.E."/>
            <person name="Retaux S."/>
            <person name="Rohner N."/>
            <person name="Searle S.M."/>
            <person name="Stahl B.A."/>
            <person name="Tabin C."/>
            <person name="Volff J.N."/>
            <person name="Yoshizawa M."/>
            <person name="Warren W.C."/>
        </authorList>
    </citation>
    <scope>NUCLEOTIDE SEQUENCE [LARGE SCALE GENOMIC DNA]</scope>
    <source>
        <strain evidence="3">female</strain>
    </source>
</reference>